<accession>A0A7G6E7P2</accession>
<dbReference type="RefSeq" id="WP_153802029.1">
    <property type="nucleotide sequence ID" value="NZ_CP045798.1"/>
</dbReference>
<dbReference type="KEGG" id="tfr:BR63_18585"/>
<keyword evidence="2" id="KW-1185">Reference proteome</keyword>
<protein>
    <submittedName>
        <fullName evidence="1">Uncharacterized protein</fullName>
    </submittedName>
</protein>
<reference evidence="1 2" key="1">
    <citation type="journal article" date="2019" name="Front. Microbiol.">
        <title>Thermoanaerosceptrum fracticalcis gen. nov. sp. nov., a Novel Fumarate-Fermenting Microorganism From a Deep Fractured Carbonate Aquifer of the US Great Basin.</title>
        <authorList>
            <person name="Hamilton-Brehm S.D."/>
            <person name="Stewart L.E."/>
            <person name="Zavarin M."/>
            <person name="Caldwell M."/>
            <person name="Lawson P.A."/>
            <person name="Onstott T.C."/>
            <person name="Grzymski J."/>
            <person name="Neveux I."/>
            <person name="Lollar B.S."/>
            <person name="Russell C.E."/>
            <person name="Moser D.P."/>
        </authorList>
    </citation>
    <scope>NUCLEOTIDE SEQUENCE [LARGE SCALE GENOMIC DNA]</scope>
    <source>
        <strain evidence="1 2">DRI-13</strain>
    </source>
</reference>
<dbReference type="EMBL" id="CP045798">
    <property type="protein sequence ID" value="QNB48096.1"/>
    <property type="molecule type" value="Genomic_DNA"/>
</dbReference>
<evidence type="ECO:0000313" key="2">
    <source>
        <dbReference type="Proteomes" id="UP000515847"/>
    </source>
</evidence>
<sequence>MFKGFFTGTVAQKKMARALADFNTLTQKREKGTHWKKEIVQEFLIPYGKTLA</sequence>
<dbReference type="AlphaFoldDB" id="A0A7G6E7P2"/>
<evidence type="ECO:0000313" key="1">
    <source>
        <dbReference type="EMBL" id="QNB48096.1"/>
    </source>
</evidence>
<dbReference type="Proteomes" id="UP000515847">
    <property type="component" value="Chromosome"/>
</dbReference>
<organism evidence="1 2">
    <name type="scientific">Thermanaerosceptrum fracticalcis</name>
    <dbReference type="NCBI Taxonomy" id="1712410"/>
    <lineage>
        <taxon>Bacteria</taxon>
        <taxon>Bacillati</taxon>
        <taxon>Bacillota</taxon>
        <taxon>Clostridia</taxon>
        <taxon>Eubacteriales</taxon>
        <taxon>Peptococcaceae</taxon>
        <taxon>Thermanaerosceptrum</taxon>
    </lineage>
</organism>
<gene>
    <name evidence="1" type="ORF">BR63_18585</name>
</gene>
<proteinExistence type="predicted"/>
<name>A0A7G6E7P2_THEFR</name>